<dbReference type="RefSeq" id="WP_186874061.1">
    <property type="nucleotide sequence ID" value="NZ_JACOPF010000001.1"/>
</dbReference>
<keyword evidence="3" id="KW-1185">Reference proteome</keyword>
<dbReference type="EMBL" id="JACOPF010000001">
    <property type="protein sequence ID" value="MBC5687365.1"/>
    <property type="molecule type" value="Genomic_DNA"/>
</dbReference>
<protein>
    <submittedName>
        <fullName evidence="2">Uncharacterized protein</fullName>
    </submittedName>
</protein>
<dbReference type="AlphaFoldDB" id="A0A923LFH3"/>
<evidence type="ECO:0000313" key="3">
    <source>
        <dbReference type="Proteomes" id="UP000652477"/>
    </source>
</evidence>
<gene>
    <name evidence="2" type="ORF">H8S37_00250</name>
</gene>
<reference evidence="2" key="1">
    <citation type="submission" date="2020-08" db="EMBL/GenBank/DDBJ databases">
        <title>Genome public.</title>
        <authorList>
            <person name="Liu C."/>
            <person name="Sun Q."/>
        </authorList>
    </citation>
    <scope>NUCLEOTIDE SEQUENCE</scope>
    <source>
        <strain evidence="2">NSJ-55</strain>
    </source>
</reference>
<evidence type="ECO:0000256" key="1">
    <source>
        <dbReference type="SAM" id="Phobius"/>
    </source>
</evidence>
<keyword evidence="1" id="KW-0472">Membrane</keyword>
<name>A0A923LFH3_9FIRM</name>
<sequence>MINIEKVRSIYFERVIYMMTNLLLGVIVTGGILYGLRLMNKLDDWRMEERELKKEEEAKHRTAVVFGMEENKALTGWFEKIGVETVWMEGMYIEQGLEQVRYVIAAGDSDIDNLSVLNLFRNMYPKAETFGVCNERANRKLYKQAGVYLFWHREELLQRLELLLMEHEAGVA</sequence>
<evidence type="ECO:0000313" key="2">
    <source>
        <dbReference type="EMBL" id="MBC5687365.1"/>
    </source>
</evidence>
<organism evidence="2 3">
    <name type="scientific">Mediterraneibacter hominis</name>
    <dbReference type="NCBI Taxonomy" id="2763054"/>
    <lineage>
        <taxon>Bacteria</taxon>
        <taxon>Bacillati</taxon>
        <taxon>Bacillota</taxon>
        <taxon>Clostridia</taxon>
        <taxon>Lachnospirales</taxon>
        <taxon>Lachnospiraceae</taxon>
        <taxon>Mediterraneibacter</taxon>
    </lineage>
</organism>
<dbReference type="Proteomes" id="UP000652477">
    <property type="component" value="Unassembled WGS sequence"/>
</dbReference>
<proteinExistence type="predicted"/>
<dbReference type="Gene3D" id="3.40.50.720">
    <property type="entry name" value="NAD(P)-binding Rossmann-like Domain"/>
    <property type="match status" value="1"/>
</dbReference>
<keyword evidence="1" id="KW-1133">Transmembrane helix</keyword>
<comment type="caution">
    <text evidence="2">The sequence shown here is derived from an EMBL/GenBank/DDBJ whole genome shotgun (WGS) entry which is preliminary data.</text>
</comment>
<feature type="transmembrane region" description="Helical" evidence="1">
    <location>
        <begin position="15"/>
        <end position="36"/>
    </location>
</feature>
<accession>A0A923LFH3</accession>
<keyword evidence="1" id="KW-0812">Transmembrane</keyword>